<dbReference type="EMBL" id="LAZR01046206">
    <property type="protein sequence ID" value="KKK97075.1"/>
    <property type="molecule type" value="Genomic_DNA"/>
</dbReference>
<gene>
    <name evidence="1" type="ORF">LCGC14_2656350</name>
</gene>
<protein>
    <submittedName>
        <fullName evidence="1">Uncharacterized protein</fullName>
    </submittedName>
</protein>
<accession>A0A0F9AFL6</accession>
<proteinExistence type="predicted"/>
<organism evidence="1">
    <name type="scientific">marine sediment metagenome</name>
    <dbReference type="NCBI Taxonomy" id="412755"/>
    <lineage>
        <taxon>unclassified sequences</taxon>
        <taxon>metagenomes</taxon>
        <taxon>ecological metagenomes</taxon>
    </lineage>
</organism>
<name>A0A0F9AFL6_9ZZZZ</name>
<evidence type="ECO:0000313" key="1">
    <source>
        <dbReference type="EMBL" id="KKK97075.1"/>
    </source>
</evidence>
<dbReference type="AlphaFoldDB" id="A0A0F9AFL6"/>
<sequence length="65" mass="7519">EAEWEPVDCLPGRLIMYLTGTRYKILACCLAGNKGMRKVYPVLRKIKTAFAHYRIEYNVLRTGNI</sequence>
<comment type="caution">
    <text evidence="1">The sequence shown here is derived from an EMBL/GenBank/DDBJ whole genome shotgun (WGS) entry which is preliminary data.</text>
</comment>
<reference evidence="1" key="1">
    <citation type="journal article" date="2015" name="Nature">
        <title>Complex archaea that bridge the gap between prokaryotes and eukaryotes.</title>
        <authorList>
            <person name="Spang A."/>
            <person name="Saw J.H."/>
            <person name="Jorgensen S.L."/>
            <person name="Zaremba-Niedzwiedzka K."/>
            <person name="Martijn J."/>
            <person name="Lind A.E."/>
            <person name="van Eijk R."/>
            <person name="Schleper C."/>
            <person name="Guy L."/>
            <person name="Ettema T.J."/>
        </authorList>
    </citation>
    <scope>NUCLEOTIDE SEQUENCE</scope>
</reference>
<feature type="non-terminal residue" evidence="1">
    <location>
        <position position="1"/>
    </location>
</feature>